<feature type="transmembrane region" description="Helical" evidence="1">
    <location>
        <begin position="277"/>
        <end position="299"/>
    </location>
</feature>
<dbReference type="Proteomes" id="UP000252254">
    <property type="component" value="Unassembled WGS sequence"/>
</dbReference>
<name>A0A366E6I4_9BACI</name>
<evidence type="ECO:0000256" key="1">
    <source>
        <dbReference type="SAM" id="Phobius"/>
    </source>
</evidence>
<sequence>MKQTLIRGAKQGLQVTWTLSKVIFPITVIITILQYTPVFDWLIRIITPIMNSFGLSGEAAIPLVLGNSLNLYAGIAAIVSFDFTVKEVFIMAVMLSFSHNLFIESSVATRVGIRWPIIVGIRITLVILSALLINYFWDGGKSVAQYGLLTHHAQSPEGVVAITLEGFQTALISILQLAAIVLPLMIVLQFFRELGWMDKISNVVAPFTRLMGMEKNASMTLVTGLTIGLAYGVGVMVQAVQQDGVAKKDMYLAFIFLVSCHAVVEDTLVFLPLGIPVWPLLLIRLTTAIVMTSVIGYFWNKSNKRNRKEETEHEYTYNSI</sequence>
<keyword evidence="1" id="KW-1133">Transmembrane helix</keyword>
<accession>A0A366E6I4</accession>
<dbReference type="InterPro" id="IPR011642">
    <property type="entry name" value="Gate_dom"/>
</dbReference>
<evidence type="ECO:0000313" key="4">
    <source>
        <dbReference type="Proteomes" id="UP000252254"/>
    </source>
</evidence>
<keyword evidence="1" id="KW-0472">Membrane</keyword>
<evidence type="ECO:0000313" key="3">
    <source>
        <dbReference type="EMBL" id="RBO98001.1"/>
    </source>
</evidence>
<feature type="domain" description="Nucleoside transporter/FeoB GTPase Gate" evidence="2">
    <location>
        <begin position="175"/>
        <end position="264"/>
    </location>
</feature>
<feature type="transmembrane region" description="Helical" evidence="1">
    <location>
        <begin position="12"/>
        <end position="35"/>
    </location>
</feature>
<organism evidence="3 4">
    <name type="scientific">Paraliobacillus ryukyuensis</name>
    <dbReference type="NCBI Taxonomy" id="200904"/>
    <lineage>
        <taxon>Bacteria</taxon>
        <taxon>Bacillati</taxon>
        <taxon>Bacillota</taxon>
        <taxon>Bacilli</taxon>
        <taxon>Bacillales</taxon>
        <taxon>Bacillaceae</taxon>
        <taxon>Paraliobacillus</taxon>
    </lineage>
</organism>
<protein>
    <submittedName>
        <fullName evidence="3">Nucleoside recognition protein</fullName>
    </submittedName>
</protein>
<proteinExistence type="predicted"/>
<keyword evidence="4" id="KW-1185">Reference proteome</keyword>
<feature type="transmembrane region" description="Helical" evidence="1">
    <location>
        <begin position="170"/>
        <end position="191"/>
    </location>
</feature>
<dbReference type="OrthoDB" id="9779080at2"/>
<gene>
    <name evidence="3" type="ORF">DES48_10620</name>
</gene>
<dbReference type="EMBL" id="QNRI01000006">
    <property type="protein sequence ID" value="RBO98001.1"/>
    <property type="molecule type" value="Genomic_DNA"/>
</dbReference>
<feature type="domain" description="Nucleoside transporter/FeoB GTPase Gate" evidence="2">
    <location>
        <begin position="17"/>
        <end position="99"/>
    </location>
</feature>
<keyword evidence="1" id="KW-0812">Transmembrane</keyword>
<comment type="caution">
    <text evidence="3">The sequence shown here is derived from an EMBL/GenBank/DDBJ whole genome shotgun (WGS) entry which is preliminary data.</text>
</comment>
<reference evidence="3 4" key="1">
    <citation type="submission" date="2018-06" db="EMBL/GenBank/DDBJ databases">
        <title>Genomic Encyclopedia of Type Strains, Phase IV (KMG-IV): sequencing the most valuable type-strain genomes for metagenomic binning, comparative biology and taxonomic classification.</title>
        <authorList>
            <person name="Goeker M."/>
        </authorList>
    </citation>
    <scope>NUCLEOTIDE SEQUENCE [LARGE SCALE GENOMIC DNA]</scope>
    <source>
        <strain evidence="3 4">DSM 15140</strain>
    </source>
</reference>
<evidence type="ECO:0000259" key="2">
    <source>
        <dbReference type="Pfam" id="PF07670"/>
    </source>
</evidence>
<feature type="transmembrane region" description="Helical" evidence="1">
    <location>
        <begin position="115"/>
        <end position="137"/>
    </location>
</feature>
<dbReference type="STRING" id="200904.GCA_900168775_00839"/>
<dbReference type="Pfam" id="PF07670">
    <property type="entry name" value="Gate"/>
    <property type="match status" value="2"/>
</dbReference>
<dbReference type="RefSeq" id="WP_113868842.1">
    <property type="nucleotide sequence ID" value="NZ_BAABQN010000008.1"/>
</dbReference>
<feature type="transmembrane region" description="Helical" evidence="1">
    <location>
        <begin position="217"/>
        <end position="239"/>
    </location>
</feature>
<dbReference type="AlphaFoldDB" id="A0A366E6I4"/>